<dbReference type="InterPro" id="IPR053850">
    <property type="entry name" value="Glyco_hydro_123_N_2"/>
</dbReference>
<keyword evidence="8" id="KW-1185">Reference proteome</keyword>
<keyword evidence="1 2" id="KW-0732">Signal</keyword>
<evidence type="ECO:0000259" key="5">
    <source>
        <dbReference type="Pfam" id="PF20009"/>
    </source>
</evidence>
<name>A0A285MQP6_9FLAO</name>
<evidence type="ECO:0000259" key="4">
    <source>
        <dbReference type="Pfam" id="PF18962"/>
    </source>
</evidence>
<evidence type="ECO:0000259" key="3">
    <source>
        <dbReference type="Pfam" id="PF13320"/>
    </source>
</evidence>
<feature type="domain" description="GEVED" evidence="5">
    <location>
        <begin position="641"/>
        <end position="717"/>
    </location>
</feature>
<dbReference type="Proteomes" id="UP000219048">
    <property type="component" value="Unassembled WGS sequence"/>
</dbReference>
<feature type="domain" description="GEVED" evidence="5">
    <location>
        <begin position="797"/>
        <end position="876"/>
    </location>
</feature>
<dbReference type="EMBL" id="OBEH01000002">
    <property type="protein sequence ID" value="SNY99504.1"/>
    <property type="molecule type" value="Genomic_DNA"/>
</dbReference>
<feature type="signal peptide" evidence="2">
    <location>
        <begin position="1"/>
        <end position="22"/>
    </location>
</feature>
<evidence type="ECO:0000256" key="2">
    <source>
        <dbReference type="SAM" id="SignalP"/>
    </source>
</evidence>
<evidence type="ECO:0000313" key="7">
    <source>
        <dbReference type="EMBL" id="SNY99504.1"/>
    </source>
</evidence>
<reference evidence="8" key="1">
    <citation type="submission" date="2017-09" db="EMBL/GenBank/DDBJ databases">
        <authorList>
            <person name="Varghese N."/>
            <person name="Submissions S."/>
        </authorList>
    </citation>
    <scope>NUCLEOTIDE SEQUENCE [LARGE SCALE GENOMIC DNA]</scope>
    <source>
        <strain evidence="8">DSM 25885</strain>
    </source>
</reference>
<dbReference type="Pfam" id="PF18962">
    <property type="entry name" value="Por_Secre_tail"/>
    <property type="match status" value="1"/>
</dbReference>
<dbReference type="OrthoDB" id="188639at2"/>
<evidence type="ECO:0000259" key="6">
    <source>
        <dbReference type="Pfam" id="PF22680"/>
    </source>
</evidence>
<evidence type="ECO:0000256" key="1">
    <source>
        <dbReference type="ARBA" id="ARBA00022729"/>
    </source>
</evidence>
<gene>
    <name evidence="7" type="ORF">SAMN06265377_1314</name>
</gene>
<feature type="domain" description="Secretion system C-terminal sorting" evidence="4">
    <location>
        <begin position="1046"/>
        <end position="1112"/>
    </location>
</feature>
<feature type="domain" description="Glycoside hydrolase 123 catalytic" evidence="3">
    <location>
        <begin position="220"/>
        <end position="517"/>
    </location>
</feature>
<feature type="chain" id="PRO_5011995684" evidence="2">
    <location>
        <begin position="23"/>
        <end position="1119"/>
    </location>
</feature>
<feature type="domain" description="Glycoside hydrolase 123 N-terminal" evidence="6">
    <location>
        <begin position="34"/>
        <end position="169"/>
    </location>
</feature>
<dbReference type="AlphaFoldDB" id="A0A285MQP6"/>
<evidence type="ECO:0000313" key="8">
    <source>
        <dbReference type="Proteomes" id="UP000219048"/>
    </source>
</evidence>
<dbReference type="InterPro" id="IPR026444">
    <property type="entry name" value="Secre_tail"/>
</dbReference>
<organism evidence="7 8">
    <name type="scientific">Flagellimonas pacifica</name>
    <dbReference type="NCBI Taxonomy" id="1247520"/>
    <lineage>
        <taxon>Bacteria</taxon>
        <taxon>Pseudomonadati</taxon>
        <taxon>Bacteroidota</taxon>
        <taxon>Flavobacteriia</taxon>
        <taxon>Flavobacteriales</taxon>
        <taxon>Flavobacteriaceae</taxon>
        <taxon>Flagellimonas</taxon>
    </lineage>
</organism>
<proteinExistence type="predicted"/>
<protein>
    <submittedName>
        <fullName evidence="7">Por secretion system C-terminal sorting domain-containing protein</fullName>
    </submittedName>
</protein>
<dbReference type="InterPro" id="IPR045474">
    <property type="entry name" value="GEVED"/>
</dbReference>
<dbReference type="NCBIfam" id="TIGR04183">
    <property type="entry name" value="Por_Secre_tail"/>
    <property type="match status" value="1"/>
</dbReference>
<dbReference type="Pfam" id="PF22680">
    <property type="entry name" value="Glyco_hydro_123_N_2"/>
    <property type="match status" value="1"/>
</dbReference>
<dbReference type="Pfam" id="PF13320">
    <property type="entry name" value="GH123_cat"/>
    <property type="match status" value="1"/>
</dbReference>
<sequence length="1119" mass="123915">MKNRKIILNIVASWLTMLIAQGAVLGQELQGSFTSKFKRYQKNESFLGTPTQNLNTVAWKGDRLQSQVILWSDSNIDGLSYVISDLSNGTDIISNSNVHLRFGQYIKGDPEARSCGEYPSRPATIEIIDALGTQQIVDLPASDPIKLWITIDVPATTPIGSYSGTFTVNGGAEPLVFDVTLEVVDYTLPDRPDWDFHLDLWQFPVNILDKYNAENPGAPIAIWSDEHFALFEPAYRLLADAGQKAIAAHIKEGGLGAPSMIRWIKKIDGTWEYDFTAFEKYVEALMSWGISGQIDCFSPVGWFEDIIPHWDEATNSMVDLDAPLGSAVYNERWDDFLTAFKIFLDSKGWFDITVLYLDEVEQNKLDAVFSMVNGNDNTWKIGIAHTSALSSTNSDKLYDASGILGTSSSNGRTGKITTFYTSCTQTHPNSYVTPENSLAEMVWMGWHASKENLNGYLRWAFDNWRLTDPFDARDGAHTAGDFAMVYRTSNSTPIDYLPSLRLIMLREGIQDYQKLKIVRTQLESSSDPYDQEILAALNLRVDKFGATSGGIAETLVIDAQNSISALALGEFSYCRVAGDAEDYYYVEKVTSSGGTEDIDFSTTQFPVSGYEHHFNTKLSLFPGQDFSLQIQNSAASNCARTTVWIDWNGDEDFEDAGELVFMGGAQNSCDNNISYDISSSVPSGIDLGTKRVRVQVRESSEEAPQPCGDTTKSGTVDFDLEVVLQDPYCEAKGDDFLEYYVDGLTTEGGITSNIDFSSGGFPFEGYEYHTESKIDVETGGSFTLNLENASTSGCARTRIWIDWNNDNDFEDDGENVYNNDIFQSCENTTSKSVSVQVPSDAILGTTRMRIRLRDAWLDEPAPCGVLSFSGTTDFDIEIKKKPFNLANDNFTIKTTGETCQDKDNGKIEITSAESFDFKVSIDGTEYEFSTSLSVENLKPETYQFCITSDEEPTFEQCFEAIIADAATLSAKAVVSQFQGKTIASLQIESGSAPFTIKKNDEIVGITLANTFEVEVQHGDILSLETDKQCEGSILRTINVLAKVIAFPNPTFDMVQIVVPQHGKKTVGIDVINLNGQHVLSKELELVRNVANLSVSALPSGVYFLRLENQMETPIKIVKQ</sequence>
<accession>A0A285MQP6</accession>
<dbReference type="InterPro" id="IPR025150">
    <property type="entry name" value="GH123_cat"/>
</dbReference>
<dbReference type="RefSeq" id="WP_097044997.1">
    <property type="nucleotide sequence ID" value="NZ_OBEH01000002.1"/>
</dbReference>
<dbReference type="Pfam" id="PF20009">
    <property type="entry name" value="GEVED"/>
    <property type="match status" value="2"/>
</dbReference>